<evidence type="ECO:0008006" key="4">
    <source>
        <dbReference type="Google" id="ProtNLM"/>
    </source>
</evidence>
<protein>
    <recommendedName>
        <fullName evidence="4">IPT/TIG domain-containing protein</fullName>
    </recommendedName>
</protein>
<dbReference type="RefSeq" id="WP_011565471.1">
    <property type="nucleotide sequence ID" value="NC_008148.1"/>
</dbReference>
<feature type="chain" id="PRO_5039441769" description="IPT/TIG domain-containing protein" evidence="1">
    <location>
        <begin position="19"/>
        <end position="97"/>
    </location>
</feature>
<evidence type="ECO:0000313" key="2">
    <source>
        <dbReference type="EMBL" id="ABG05462.1"/>
    </source>
</evidence>
<accession>Q1AT16</accession>
<dbReference type="KEGG" id="rxy:Rxyl_2545"/>
<evidence type="ECO:0000256" key="1">
    <source>
        <dbReference type="SAM" id="SignalP"/>
    </source>
</evidence>
<reference evidence="2 3" key="1">
    <citation type="submission" date="2006-06" db="EMBL/GenBank/DDBJ databases">
        <title>Complete sequence of Rubrobacter xylanophilus DSM 9941.</title>
        <authorList>
            <consortium name="US DOE Joint Genome Institute"/>
            <person name="Copeland A."/>
            <person name="Lucas S."/>
            <person name="Lapidus A."/>
            <person name="Barry K."/>
            <person name="Detter J.C."/>
            <person name="Glavina del Rio T."/>
            <person name="Hammon N."/>
            <person name="Israni S."/>
            <person name="Dalin E."/>
            <person name="Tice H."/>
            <person name="Pitluck S."/>
            <person name="Munk A.C."/>
            <person name="Brettin T."/>
            <person name="Bruce D."/>
            <person name="Han C."/>
            <person name="Tapia R."/>
            <person name="Gilna P."/>
            <person name="Schmutz J."/>
            <person name="Larimer F."/>
            <person name="Land M."/>
            <person name="Hauser L."/>
            <person name="Kyrpides N."/>
            <person name="Lykidis A."/>
            <person name="da Costa M.S."/>
            <person name="Rainey F.A."/>
            <person name="Empadinhas N."/>
            <person name="Jolivet E."/>
            <person name="Battista J.R."/>
            <person name="Richardson P."/>
        </authorList>
    </citation>
    <scope>NUCLEOTIDE SEQUENCE [LARGE SCALE GENOMIC DNA]</scope>
    <source>
        <strain evidence="3">DSM 9941 / NBRC 16129 / PRD-1</strain>
    </source>
</reference>
<proteinExistence type="predicted"/>
<name>Q1AT16_RUBXD</name>
<gene>
    <name evidence="2" type="ordered locus">Rxyl_2545</name>
</gene>
<keyword evidence="3" id="KW-1185">Reference proteome</keyword>
<dbReference type="HOGENOM" id="CLU_2344905_0_0_11"/>
<dbReference type="AlphaFoldDB" id="Q1AT16"/>
<evidence type="ECO:0000313" key="3">
    <source>
        <dbReference type="Proteomes" id="UP000006637"/>
    </source>
</evidence>
<keyword evidence="1" id="KW-0732">Signal</keyword>
<sequence>MRKTVAVVAMLAMMLAFAAPAMAQTAVAGDVQIQDQAASQAVVVSGSQFNTGSSTAFSGDFGSAASASVSQSMTISVGAEQNVLQAGDDIWIWFIWW</sequence>
<organism evidence="2 3">
    <name type="scientific">Rubrobacter xylanophilus (strain DSM 9941 / JCM 11954 / NBRC 16129 / PRD-1)</name>
    <dbReference type="NCBI Taxonomy" id="266117"/>
    <lineage>
        <taxon>Bacteria</taxon>
        <taxon>Bacillati</taxon>
        <taxon>Actinomycetota</taxon>
        <taxon>Rubrobacteria</taxon>
        <taxon>Rubrobacterales</taxon>
        <taxon>Rubrobacteraceae</taxon>
        <taxon>Rubrobacter</taxon>
    </lineage>
</organism>
<feature type="signal peptide" evidence="1">
    <location>
        <begin position="1"/>
        <end position="18"/>
    </location>
</feature>
<dbReference type="Proteomes" id="UP000006637">
    <property type="component" value="Chromosome"/>
</dbReference>
<dbReference type="EMBL" id="CP000386">
    <property type="protein sequence ID" value="ABG05462.1"/>
    <property type="molecule type" value="Genomic_DNA"/>
</dbReference>